<name>A0A9X1QV46_9FLAO</name>
<evidence type="ECO:0000313" key="2">
    <source>
        <dbReference type="Proteomes" id="UP001139461"/>
    </source>
</evidence>
<comment type="caution">
    <text evidence="1">The sequence shown here is derived from an EMBL/GenBank/DDBJ whole genome shotgun (WGS) entry which is preliminary data.</text>
</comment>
<proteinExistence type="predicted"/>
<dbReference type="EMBL" id="JAIRBA010000004">
    <property type="protein sequence ID" value="MCG2417957.1"/>
    <property type="molecule type" value="Genomic_DNA"/>
</dbReference>
<organism evidence="1 2">
    <name type="scientific">Aequorivita vitellina</name>
    <dbReference type="NCBI Taxonomy" id="2874475"/>
    <lineage>
        <taxon>Bacteria</taxon>
        <taxon>Pseudomonadati</taxon>
        <taxon>Bacteroidota</taxon>
        <taxon>Flavobacteriia</taxon>
        <taxon>Flavobacteriales</taxon>
        <taxon>Flavobacteriaceae</taxon>
        <taxon>Aequorivita</taxon>
    </lineage>
</organism>
<evidence type="ECO:0000313" key="1">
    <source>
        <dbReference type="EMBL" id="MCG2417957.1"/>
    </source>
</evidence>
<protein>
    <submittedName>
        <fullName evidence="1">Uncharacterized protein</fullName>
    </submittedName>
</protein>
<dbReference type="AlphaFoldDB" id="A0A9X1QV46"/>
<reference evidence="1" key="1">
    <citation type="submission" date="2021-09" db="EMBL/GenBank/DDBJ databases">
        <title>Genome of Aequorivita sp. strain F47161.</title>
        <authorList>
            <person name="Wang Y."/>
        </authorList>
    </citation>
    <scope>NUCLEOTIDE SEQUENCE</scope>
    <source>
        <strain evidence="1">F47161</strain>
    </source>
</reference>
<dbReference type="Proteomes" id="UP001139461">
    <property type="component" value="Unassembled WGS sequence"/>
</dbReference>
<keyword evidence="2" id="KW-1185">Reference proteome</keyword>
<gene>
    <name evidence="1" type="ORF">K8089_02905</name>
</gene>
<accession>A0A9X1QV46</accession>
<sequence length="115" mass="12855">METNKSVAKTDKEKLAEAIELLSPRKRRHYKRGNNVTMQEVSFEVTSNGELRYIISCLLRVCILALENEEGFCSPRLSSCSEDLTIATILDLADSLMPDTQLDSYDALEKVLLGG</sequence>
<dbReference type="RefSeq" id="WP_237601773.1">
    <property type="nucleotide sequence ID" value="NZ_JAIRBA010000004.1"/>
</dbReference>